<evidence type="ECO:0000313" key="3">
    <source>
        <dbReference type="Proteomes" id="UP000553963"/>
    </source>
</evidence>
<dbReference type="Proteomes" id="UP000553963">
    <property type="component" value="Unassembled WGS sequence"/>
</dbReference>
<reference evidence="2 3" key="1">
    <citation type="submission" date="2020-08" db="EMBL/GenBank/DDBJ databases">
        <title>Genomic Encyclopedia of Type Strains, Phase IV (KMG-IV): sequencing the most valuable type-strain genomes for metagenomic binning, comparative biology and taxonomic classification.</title>
        <authorList>
            <person name="Goeker M."/>
        </authorList>
    </citation>
    <scope>NUCLEOTIDE SEQUENCE [LARGE SCALE GENOMIC DNA]</scope>
    <source>
        <strain evidence="2 3">DSM 25966</strain>
    </source>
</reference>
<evidence type="ECO:0000256" key="1">
    <source>
        <dbReference type="SAM" id="SignalP"/>
    </source>
</evidence>
<gene>
    <name evidence="2" type="ORF">GGR25_004809</name>
</gene>
<dbReference type="EMBL" id="JACIDS010000007">
    <property type="protein sequence ID" value="MBB3933731.1"/>
    <property type="molecule type" value="Genomic_DNA"/>
</dbReference>
<feature type="chain" id="PRO_5032795644" evidence="1">
    <location>
        <begin position="26"/>
        <end position="379"/>
    </location>
</feature>
<evidence type="ECO:0000313" key="2">
    <source>
        <dbReference type="EMBL" id="MBB3933731.1"/>
    </source>
</evidence>
<comment type="caution">
    <text evidence="2">The sequence shown here is derived from an EMBL/GenBank/DDBJ whole genome shotgun (WGS) entry which is preliminary data.</text>
</comment>
<protein>
    <submittedName>
        <fullName evidence="2">Uncharacterized protein</fullName>
    </submittedName>
</protein>
<accession>A0A840AY58</accession>
<name>A0A840AY58_9HYPH</name>
<dbReference type="AlphaFoldDB" id="A0A840AY58"/>
<proteinExistence type="predicted"/>
<keyword evidence="1" id="KW-0732">Signal</keyword>
<feature type="signal peptide" evidence="1">
    <location>
        <begin position="1"/>
        <end position="25"/>
    </location>
</feature>
<sequence>MRPAPKLAAALLGAALILGGGLGRAQACAICLSAVSVSTGQKLDAADQVALAAPVAGGQQFRIVEAVKGDAALDTIVEASSDHAENFPAEAGKLSLLARNAMSGRWTNFGALSAGNADWLRDLLKTNDGEAKAPPRAWPIANPVQAATDSTNWPRRIVLIAPRLEDGDPLAAEIAFGELSRAPYEVSRTLKPTLDPDKVRRWVQDPALSKRHDAYILLLGIAGRADDATVLEERLAGARTAHDATNVAALLAAYIELGGPSQVGWIEENYLLDHGRSLPEIDAALLALNVHGAVGGVVSRQRVVDAYRDFIRERKPMAGFVATYLSDWKAWDAVPDYVEVLRSNAVKDPAGQFAIVTYLRDSSDPQAQSAAAAFTAQPN</sequence>
<dbReference type="RefSeq" id="WP_210300088.1">
    <property type="nucleotide sequence ID" value="NZ_JACIDS010000007.1"/>
</dbReference>
<organism evidence="2 3">
    <name type="scientific">Kaistia hirudinis</name>
    <dbReference type="NCBI Taxonomy" id="1293440"/>
    <lineage>
        <taxon>Bacteria</taxon>
        <taxon>Pseudomonadati</taxon>
        <taxon>Pseudomonadota</taxon>
        <taxon>Alphaproteobacteria</taxon>
        <taxon>Hyphomicrobiales</taxon>
        <taxon>Kaistiaceae</taxon>
        <taxon>Kaistia</taxon>
    </lineage>
</organism>
<keyword evidence="3" id="KW-1185">Reference proteome</keyword>